<name>A0A7Y6Q4X0_9HYPH</name>
<evidence type="ECO:0000259" key="1">
    <source>
        <dbReference type="Pfam" id="PF21006"/>
    </source>
</evidence>
<comment type="caution">
    <text evidence="2">The sequence shown here is derived from an EMBL/GenBank/DDBJ whole genome shotgun (WGS) entry which is preliminary data.</text>
</comment>
<organism evidence="2 3">
    <name type="scientific">Ensifer oleiphilus</name>
    <dbReference type="NCBI Taxonomy" id="2742698"/>
    <lineage>
        <taxon>Bacteria</taxon>
        <taxon>Pseudomonadati</taxon>
        <taxon>Pseudomonadota</taxon>
        <taxon>Alphaproteobacteria</taxon>
        <taxon>Hyphomicrobiales</taxon>
        <taxon>Rhizobiaceae</taxon>
        <taxon>Sinorhizobium/Ensifer group</taxon>
        <taxon>Ensifer</taxon>
    </lineage>
</organism>
<accession>A0A7Y6Q4X0</accession>
<dbReference type="InterPro" id="IPR023808">
    <property type="entry name" value="Nitrile_Hydratase_acc_put"/>
</dbReference>
<proteinExistence type="predicted"/>
<dbReference type="NCBIfam" id="TIGR03889">
    <property type="entry name" value="nitrile_acc"/>
    <property type="match status" value="1"/>
</dbReference>
<evidence type="ECO:0000313" key="3">
    <source>
        <dbReference type="Proteomes" id="UP000520198"/>
    </source>
</evidence>
<evidence type="ECO:0000313" key="2">
    <source>
        <dbReference type="EMBL" id="NVD39139.1"/>
    </source>
</evidence>
<protein>
    <submittedName>
        <fullName evidence="2">Nitrile hydratase accessory protein</fullName>
    </submittedName>
</protein>
<feature type="domain" description="Nitrile hydratase beta subunit-like N-terminal" evidence="1">
    <location>
        <begin position="28"/>
        <end position="111"/>
    </location>
</feature>
<keyword evidence="3" id="KW-1185">Reference proteome</keyword>
<reference evidence="2 3" key="1">
    <citation type="submission" date="2020-06" db="EMBL/GenBank/DDBJ databases">
        <authorList>
            <person name="Grouzdev D.S."/>
        </authorList>
    </citation>
    <scope>NUCLEOTIDE SEQUENCE [LARGE SCALE GENOMIC DNA]</scope>
    <source>
        <strain evidence="2 3">HO-A22</strain>
    </source>
</reference>
<gene>
    <name evidence="2" type="ORF">HT585_09755</name>
</gene>
<dbReference type="AlphaFoldDB" id="A0A7Y6Q4X0"/>
<dbReference type="Pfam" id="PF21006">
    <property type="entry name" value="NHase_beta_N"/>
    <property type="match status" value="1"/>
</dbReference>
<dbReference type="InterPro" id="IPR049054">
    <property type="entry name" value="CN_hydtase_beta-like_N"/>
</dbReference>
<dbReference type="SUPFAM" id="SSF50090">
    <property type="entry name" value="Electron transport accessory proteins"/>
    <property type="match status" value="1"/>
</dbReference>
<dbReference type="InterPro" id="IPR042262">
    <property type="entry name" value="CN_hydtase_beta_C"/>
</dbReference>
<dbReference type="Proteomes" id="UP000520198">
    <property type="component" value="Unassembled WGS sequence"/>
</dbReference>
<dbReference type="EMBL" id="JABWDU010000002">
    <property type="protein sequence ID" value="NVD39139.1"/>
    <property type="molecule type" value="Genomic_DNA"/>
</dbReference>
<dbReference type="Gene3D" id="1.10.472.20">
    <property type="entry name" value="Nitrile hydratase, beta subunit"/>
    <property type="match status" value="1"/>
</dbReference>
<dbReference type="InterPro" id="IPR008990">
    <property type="entry name" value="Elect_transpt_acc-like_dom_sf"/>
</dbReference>
<sequence length="129" mass="14194">MPGRAILNTCKVASPLVASAELPKSPEGDPVFAEPWQASAFAMTVRLHEKGVFSWPEWAEALSAELYKPGRKADASDYFDCWVAALSRLVTELSIVSGGELEHLTERWQRAAEATPHGHPILIENDPLR</sequence>